<organism evidence="6 7">
    <name type="scientific">Bowdeniella nasicola</name>
    <dbReference type="NCBI Taxonomy" id="208480"/>
    <lineage>
        <taxon>Bacteria</taxon>
        <taxon>Bacillati</taxon>
        <taxon>Actinomycetota</taxon>
        <taxon>Actinomycetes</taxon>
        <taxon>Actinomycetales</taxon>
        <taxon>Actinomycetaceae</taxon>
        <taxon>Bowdeniella</taxon>
    </lineage>
</organism>
<dbReference type="PANTHER" id="PTHR21496">
    <property type="entry name" value="FERREDOXIN-RELATED"/>
    <property type="match status" value="1"/>
</dbReference>
<name>A0A1Q5PZN0_9ACTO</name>
<comment type="caution">
    <text evidence="6">The sequence shown here is derived from an EMBL/GenBank/DDBJ whole genome shotgun (WGS) entry which is preliminary data.</text>
</comment>
<evidence type="ECO:0000256" key="3">
    <source>
        <dbReference type="ARBA" id="ARBA00023004"/>
    </source>
</evidence>
<keyword evidence="4" id="KW-0411">Iron-sulfur</keyword>
<keyword evidence="1" id="KW-0001">2Fe-2S</keyword>
<dbReference type="GO" id="GO:0016705">
    <property type="term" value="F:oxidoreductase activity, acting on paired donors, with incorporation or reduction of molecular oxygen"/>
    <property type="evidence" value="ECO:0007669"/>
    <property type="project" value="UniProtKB-ARBA"/>
</dbReference>
<dbReference type="SUPFAM" id="SSF50022">
    <property type="entry name" value="ISP domain"/>
    <property type="match status" value="1"/>
</dbReference>
<dbReference type="RefSeq" id="WP_073717449.1">
    <property type="nucleotide sequence ID" value="NZ_MQVR01000090.1"/>
</dbReference>
<dbReference type="PROSITE" id="PS51296">
    <property type="entry name" value="RIESKE"/>
    <property type="match status" value="1"/>
</dbReference>
<feature type="domain" description="Rieske" evidence="5">
    <location>
        <begin position="16"/>
        <end position="105"/>
    </location>
</feature>
<gene>
    <name evidence="6" type="ORF">BSZ39_11410</name>
</gene>
<proteinExistence type="predicted"/>
<dbReference type="InterPro" id="IPR036922">
    <property type="entry name" value="Rieske_2Fe-2S_sf"/>
</dbReference>
<dbReference type="EMBL" id="MQVR01000090">
    <property type="protein sequence ID" value="OKL53088.1"/>
    <property type="molecule type" value="Genomic_DNA"/>
</dbReference>
<dbReference type="Proteomes" id="UP000185628">
    <property type="component" value="Unassembled WGS sequence"/>
</dbReference>
<reference evidence="7" key="1">
    <citation type="submission" date="2016-12" db="EMBL/GenBank/DDBJ databases">
        <authorList>
            <person name="Meng X."/>
        </authorList>
    </citation>
    <scope>NUCLEOTIDE SEQUENCE [LARGE SCALE GENOMIC DNA]</scope>
    <source>
        <strain evidence="7">DSM 19116</strain>
    </source>
</reference>
<keyword evidence="7" id="KW-1185">Reference proteome</keyword>
<keyword evidence="2" id="KW-0479">Metal-binding</keyword>
<dbReference type="PANTHER" id="PTHR21496:SF23">
    <property type="entry name" value="3-PHENYLPROPIONATE_CINNAMIC ACID DIOXYGENASE FERREDOXIN SUBUNIT"/>
    <property type="match status" value="1"/>
</dbReference>
<dbReference type="NCBIfam" id="NF007422">
    <property type="entry name" value="PRK09965.1"/>
    <property type="match status" value="1"/>
</dbReference>
<evidence type="ECO:0000313" key="6">
    <source>
        <dbReference type="EMBL" id="OKL53088.1"/>
    </source>
</evidence>
<evidence type="ECO:0000259" key="5">
    <source>
        <dbReference type="PROSITE" id="PS51296"/>
    </source>
</evidence>
<evidence type="ECO:0000256" key="4">
    <source>
        <dbReference type="ARBA" id="ARBA00023014"/>
    </source>
</evidence>
<dbReference type="Gene3D" id="2.102.10.10">
    <property type="entry name" value="Rieske [2Fe-2S] iron-sulphur domain"/>
    <property type="match status" value="1"/>
</dbReference>
<dbReference type="STRING" id="208480.SAMN02910418_01993"/>
<protein>
    <submittedName>
        <fullName evidence="6">2Fe-2S ferredoxin</fullName>
    </submittedName>
</protein>
<keyword evidence="3" id="KW-0408">Iron</keyword>
<evidence type="ECO:0000256" key="1">
    <source>
        <dbReference type="ARBA" id="ARBA00022714"/>
    </source>
</evidence>
<dbReference type="GO" id="GO:0004497">
    <property type="term" value="F:monooxygenase activity"/>
    <property type="evidence" value="ECO:0007669"/>
    <property type="project" value="UniProtKB-ARBA"/>
</dbReference>
<accession>A0A1Q5PZN0</accession>
<dbReference type="AlphaFoldDB" id="A0A1Q5PZN0"/>
<sequence length="114" mass="12609">MTDGIKVATIDDVEEGEAIVVEPEESGFDVKIAVFHSDNDEWYALDDTCSHAEASLADGWIEGEEVECPMHTARFCLKTGKVLCMPATEDMRTHKVEVKDDEVYLYPGVPADEA</sequence>
<dbReference type="Pfam" id="PF00355">
    <property type="entry name" value="Rieske"/>
    <property type="match status" value="1"/>
</dbReference>
<dbReference type="GO" id="GO:0046872">
    <property type="term" value="F:metal ion binding"/>
    <property type="evidence" value="ECO:0007669"/>
    <property type="project" value="UniProtKB-KW"/>
</dbReference>
<dbReference type="GO" id="GO:0051537">
    <property type="term" value="F:2 iron, 2 sulfur cluster binding"/>
    <property type="evidence" value="ECO:0007669"/>
    <property type="project" value="UniProtKB-KW"/>
</dbReference>
<dbReference type="InterPro" id="IPR017941">
    <property type="entry name" value="Rieske_2Fe-2S"/>
</dbReference>
<evidence type="ECO:0000313" key="7">
    <source>
        <dbReference type="Proteomes" id="UP000185628"/>
    </source>
</evidence>
<dbReference type="OrthoDB" id="147178at2"/>
<dbReference type="CDD" id="cd03528">
    <property type="entry name" value="Rieske_RO_ferredoxin"/>
    <property type="match status" value="1"/>
</dbReference>
<evidence type="ECO:0000256" key="2">
    <source>
        <dbReference type="ARBA" id="ARBA00022723"/>
    </source>
</evidence>